<dbReference type="EMBL" id="VOPW01000001">
    <property type="protein sequence ID" value="TXC65254.1"/>
    <property type="molecule type" value="Genomic_DNA"/>
</dbReference>
<feature type="compositionally biased region" description="Basic residues" evidence="1">
    <location>
        <begin position="89"/>
        <end position="103"/>
    </location>
</feature>
<keyword evidence="3" id="KW-1185">Reference proteome</keyword>
<feature type="compositionally biased region" description="Low complexity" evidence="1">
    <location>
        <begin position="609"/>
        <end position="624"/>
    </location>
</feature>
<feature type="region of interest" description="Disordered" evidence="1">
    <location>
        <begin position="608"/>
        <end position="629"/>
    </location>
</feature>
<gene>
    <name evidence="2" type="ORF">FSC37_01400</name>
</gene>
<accession>A0A5C6TXL3</accession>
<dbReference type="Pfam" id="PF07793">
    <property type="entry name" value="DUF1631"/>
    <property type="match status" value="1"/>
</dbReference>
<comment type="caution">
    <text evidence="2">The sequence shown here is derived from an EMBL/GenBank/DDBJ whole genome shotgun (WGS) entry which is preliminary data.</text>
</comment>
<feature type="compositionally biased region" description="Basic and acidic residues" evidence="1">
    <location>
        <begin position="116"/>
        <end position="138"/>
    </location>
</feature>
<sequence length="761" mass="81682">MTGGAPGARGRKADTPPMNLSDPRQKAAIDAAVSQINKTTASVADRVSDLLGTLSISATKTAERDALLAAQFDLRRNMAAFHRLSRHAARVHHQGSGAARRRPPTTGGDRLAVAEPGRRQRGRAEALRRPHRGADRTGVRVGAGRGVVAHGRAAEHRAPRRRPQPAAAVQHRPGRLPGHRGRHASAGSTQGAGPRDGHCAGQGDEAVLRGHPARSAGARREVGRPERARRRRPWLPPAGRRQLRLCHAAAQRIPFHGGFAQSSGFGPQEAAAPAYPRGPGLAGLPAVGASSGSGTLSRAELGHRVAAASSRADAELMTLLRRLNSLASRPGELDPGPGAGLGRSGFHSTGRPGLAGMAGDSRFPRGSAGTSGGGLYGDKLTGLMAVNLIRAHREELMQASSGKLDHMVIDVVGSLFDQILSDPRVPPQMARQIARLQLPVLRVAMHDSTFFSSRRHPVRRFVNRIASAACAFDDFDDGPGKELLDRVKQLVQEIVEGDFDQIEIYTAKLADLEQFIADQTQRQIQQTPAAATLENKESELRIQQRYMLQLATALKPMSLPPYLREFVSQVWSRALVLAIRRDGAASDRYARFKRAGRDLGDERAAQGFADPAQEVPDAAAAADEGPQRRPAMIGWPEAAQKAFFAQLLPAHAESLKAPPMSELDHNLLAKQIEGVFNTTVPGVDSLSVADVVPEVESEVIEKRFTPEEARQVGWWKRARSTGRARSTSSSTTRWPATPSLTGCTAARIRCPAISAWTSTST</sequence>
<feature type="compositionally biased region" description="Basic residues" evidence="1">
    <location>
        <begin position="172"/>
        <end position="183"/>
    </location>
</feature>
<evidence type="ECO:0000256" key="1">
    <source>
        <dbReference type="SAM" id="MobiDB-lite"/>
    </source>
</evidence>
<evidence type="ECO:0000313" key="3">
    <source>
        <dbReference type="Proteomes" id="UP000321832"/>
    </source>
</evidence>
<protein>
    <submittedName>
        <fullName evidence="2">DUF1631 domain-containing protein</fullName>
    </submittedName>
</protein>
<proteinExistence type="predicted"/>
<organism evidence="2 3">
    <name type="scientific">Piscinibacter aquaticus</name>
    <dbReference type="NCBI Taxonomy" id="392597"/>
    <lineage>
        <taxon>Bacteria</taxon>
        <taxon>Pseudomonadati</taxon>
        <taxon>Pseudomonadota</taxon>
        <taxon>Betaproteobacteria</taxon>
        <taxon>Burkholderiales</taxon>
        <taxon>Sphaerotilaceae</taxon>
        <taxon>Piscinibacter</taxon>
    </lineage>
</organism>
<name>A0A5C6TXL3_9BURK</name>
<dbReference type="AlphaFoldDB" id="A0A5C6TXL3"/>
<feature type="region of interest" description="Disordered" evidence="1">
    <location>
        <begin position="1"/>
        <end position="22"/>
    </location>
</feature>
<reference evidence="2 3" key="1">
    <citation type="submission" date="2019-08" db="EMBL/GenBank/DDBJ databases">
        <authorList>
            <person name="Khan S.A."/>
            <person name="Jeon C.O."/>
            <person name="Jeong S.E."/>
        </authorList>
    </citation>
    <scope>NUCLEOTIDE SEQUENCE [LARGE SCALE GENOMIC DNA]</scope>
    <source>
        <strain evidence="3">IMCC1728</strain>
    </source>
</reference>
<feature type="region of interest" description="Disordered" evidence="1">
    <location>
        <begin position="89"/>
        <end position="236"/>
    </location>
</feature>
<evidence type="ECO:0000313" key="2">
    <source>
        <dbReference type="EMBL" id="TXC65254.1"/>
    </source>
</evidence>
<dbReference type="Proteomes" id="UP000321832">
    <property type="component" value="Unassembled WGS sequence"/>
</dbReference>
<dbReference type="InterPro" id="IPR012434">
    <property type="entry name" value="DUF1631"/>
</dbReference>
<feature type="compositionally biased region" description="Low complexity" evidence="1">
    <location>
        <begin position="139"/>
        <end position="151"/>
    </location>
</feature>